<organism evidence="3 4">
    <name type="scientific">Cerasicoccus arenae</name>
    <dbReference type="NCBI Taxonomy" id="424488"/>
    <lineage>
        <taxon>Bacteria</taxon>
        <taxon>Pseudomonadati</taxon>
        <taxon>Verrucomicrobiota</taxon>
        <taxon>Opitutia</taxon>
        <taxon>Puniceicoccales</taxon>
        <taxon>Cerasicoccaceae</taxon>
        <taxon>Cerasicoccus</taxon>
    </lineage>
</organism>
<dbReference type="Proteomes" id="UP000642829">
    <property type="component" value="Unassembled WGS sequence"/>
</dbReference>
<evidence type="ECO:0000259" key="2">
    <source>
        <dbReference type="Pfam" id="PF17289"/>
    </source>
</evidence>
<accession>A0A8J3DDQ8</accession>
<proteinExistence type="predicted"/>
<reference evidence="3" key="1">
    <citation type="journal article" date="2014" name="Int. J. Syst. Evol. Microbiol.">
        <title>Complete genome sequence of Corynebacterium casei LMG S-19264T (=DSM 44701T), isolated from a smear-ripened cheese.</title>
        <authorList>
            <consortium name="US DOE Joint Genome Institute (JGI-PGF)"/>
            <person name="Walter F."/>
            <person name="Albersmeier A."/>
            <person name="Kalinowski J."/>
            <person name="Ruckert C."/>
        </authorList>
    </citation>
    <scope>NUCLEOTIDE SEQUENCE</scope>
    <source>
        <strain evidence="3">KCTC 12870</strain>
    </source>
</reference>
<dbReference type="Pfam" id="PF17289">
    <property type="entry name" value="Terminase_6C"/>
    <property type="match status" value="1"/>
</dbReference>
<name>A0A8J3DDQ8_9BACT</name>
<evidence type="ECO:0000313" key="4">
    <source>
        <dbReference type="Proteomes" id="UP000642829"/>
    </source>
</evidence>
<dbReference type="EMBL" id="BMXG01000016">
    <property type="protein sequence ID" value="GHC06988.1"/>
    <property type="molecule type" value="Genomic_DNA"/>
</dbReference>
<evidence type="ECO:0000256" key="1">
    <source>
        <dbReference type="ARBA" id="ARBA00022612"/>
    </source>
</evidence>
<dbReference type="InterPro" id="IPR027417">
    <property type="entry name" value="P-loop_NTPase"/>
</dbReference>
<sequence length="469" mass="53020">MPPFFLPYQQRWIEDPSPFKVMEKSRQIGISWATAYSLVRRTAQRDQRLDAWVSSRDAIQAKLFLEDCRAFADALNLAAQDLGQTLISAERSSSQTLKLASGPRIHSLTSNPDAQAGKRGARVLDEFALHRNPRQLYAIASPGLTWGGQLEIISTHRGSQNFFSQLVNEARHGGNPKGISLHRVTLEDALAEGFLDKLKNKLPPNDPRQSMDTADYFNFVRQSCASEESFRQEYCCIPADDTAAFLPWDLIAAAEYSDHESWELDLQTHRLLPPPHPLGSSINRPTYEPVNPSLYLGVDLARDHDLTVFWLLESIGDQTFSRKVICLKNTPFSQQEEVLHSLMQLPGLRRACIDETGLGRQFAERAREQYGRYRVEGVTFTSPVKESLAYPLRSALEDRCVKIPNDKHIRADLRAIKKEPTAAGNIRFTADHGPNGHADRFWALALALHASTRPIHQPYLEPLTRTRRF</sequence>
<gene>
    <name evidence="3" type="ORF">GCM10007047_25070</name>
</gene>
<keyword evidence="4" id="KW-1185">Reference proteome</keyword>
<dbReference type="AlphaFoldDB" id="A0A8J3DDQ8"/>
<dbReference type="RefSeq" id="WP_189515704.1">
    <property type="nucleotide sequence ID" value="NZ_BMXG01000016.1"/>
</dbReference>
<protein>
    <recommendedName>
        <fullName evidence="2">Terminase large subunit gp17-like C-terminal domain-containing protein</fullName>
    </recommendedName>
</protein>
<feature type="domain" description="Terminase large subunit gp17-like C-terminal" evidence="2">
    <location>
        <begin position="297"/>
        <end position="450"/>
    </location>
</feature>
<comment type="caution">
    <text evidence="3">The sequence shown here is derived from an EMBL/GenBank/DDBJ whole genome shotgun (WGS) entry which is preliminary data.</text>
</comment>
<evidence type="ECO:0000313" key="3">
    <source>
        <dbReference type="EMBL" id="GHC06988.1"/>
    </source>
</evidence>
<dbReference type="Gene3D" id="3.40.50.300">
    <property type="entry name" value="P-loop containing nucleotide triphosphate hydrolases"/>
    <property type="match status" value="1"/>
</dbReference>
<dbReference type="Gene3D" id="3.30.420.240">
    <property type="match status" value="1"/>
</dbReference>
<dbReference type="InterPro" id="IPR035421">
    <property type="entry name" value="Terminase_6C"/>
</dbReference>
<dbReference type="Pfam" id="PF03237">
    <property type="entry name" value="Terminase_6N"/>
    <property type="match status" value="1"/>
</dbReference>
<reference evidence="3" key="2">
    <citation type="submission" date="2020-09" db="EMBL/GenBank/DDBJ databases">
        <authorList>
            <person name="Sun Q."/>
            <person name="Kim S."/>
        </authorList>
    </citation>
    <scope>NUCLEOTIDE SEQUENCE</scope>
    <source>
        <strain evidence="3">KCTC 12870</strain>
    </source>
</reference>
<keyword evidence="1" id="KW-1188">Viral release from host cell</keyword>